<dbReference type="PANTHER" id="PTHR11559">
    <property type="entry name" value="CARBOXYLESTERASE"/>
    <property type="match status" value="1"/>
</dbReference>
<dbReference type="InterPro" id="IPR050309">
    <property type="entry name" value="Type-B_Carboxylest/Lipase"/>
</dbReference>
<protein>
    <submittedName>
        <fullName evidence="2">Esterase and lipase</fullName>
    </submittedName>
</protein>
<name>A0AAN6N839_9PEZI</name>
<dbReference type="InterPro" id="IPR002018">
    <property type="entry name" value="CarbesteraseB"/>
</dbReference>
<dbReference type="Pfam" id="PF00135">
    <property type="entry name" value="COesterase"/>
    <property type="match status" value="1"/>
</dbReference>
<dbReference type="InterPro" id="IPR019819">
    <property type="entry name" value="Carboxylesterase_B_CS"/>
</dbReference>
<dbReference type="AlphaFoldDB" id="A0AAN6N839"/>
<dbReference type="EMBL" id="MU853817">
    <property type="protein sequence ID" value="KAK3939102.1"/>
    <property type="molecule type" value="Genomic_DNA"/>
</dbReference>
<accession>A0AAN6N839</accession>
<organism evidence="2 3">
    <name type="scientific">Diplogelasinospora grovesii</name>
    <dbReference type="NCBI Taxonomy" id="303347"/>
    <lineage>
        <taxon>Eukaryota</taxon>
        <taxon>Fungi</taxon>
        <taxon>Dikarya</taxon>
        <taxon>Ascomycota</taxon>
        <taxon>Pezizomycotina</taxon>
        <taxon>Sordariomycetes</taxon>
        <taxon>Sordariomycetidae</taxon>
        <taxon>Sordariales</taxon>
        <taxon>Diplogelasinosporaceae</taxon>
        <taxon>Diplogelasinospora</taxon>
    </lineage>
</organism>
<dbReference type="Gene3D" id="3.40.50.1820">
    <property type="entry name" value="alpha/beta hydrolase"/>
    <property type="match status" value="1"/>
</dbReference>
<dbReference type="InterPro" id="IPR029058">
    <property type="entry name" value="AB_hydrolase_fold"/>
</dbReference>
<reference evidence="3" key="1">
    <citation type="journal article" date="2023" name="Mol. Phylogenet. Evol.">
        <title>Genome-scale phylogeny and comparative genomics of the fungal order Sordariales.</title>
        <authorList>
            <person name="Hensen N."/>
            <person name="Bonometti L."/>
            <person name="Westerberg I."/>
            <person name="Brannstrom I.O."/>
            <person name="Guillou S."/>
            <person name="Cros-Aarteil S."/>
            <person name="Calhoun S."/>
            <person name="Haridas S."/>
            <person name="Kuo A."/>
            <person name="Mondo S."/>
            <person name="Pangilinan J."/>
            <person name="Riley R."/>
            <person name="LaButti K."/>
            <person name="Andreopoulos B."/>
            <person name="Lipzen A."/>
            <person name="Chen C."/>
            <person name="Yan M."/>
            <person name="Daum C."/>
            <person name="Ng V."/>
            <person name="Clum A."/>
            <person name="Steindorff A."/>
            <person name="Ohm R.A."/>
            <person name="Martin F."/>
            <person name="Silar P."/>
            <person name="Natvig D.O."/>
            <person name="Lalanne C."/>
            <person name="Gautier V."/>
            <person name="Ament-Velasquez S.L."/>
            <person name="Kruys A."/>
            <person name="Hutchinson M.I."/>
            <person name="Powell A.J."/>
            <person name="Barry K."/>
            <person name="Miller A.N."/>
            <person name="Grigoriev I.V."/>
            <person name="Debuchy R."/>
            <person name="Gladieux P."/>
            <person name="Hiltunen Thoren M."/>
            <person name="Johannesson H."/>
        </authorList>
    </citation>
    <scope>NUCLEOTIDE SEQUENCE [LARGE SCALE GENOMIC DNA]</scope>
    <source>
        <strain evidence="3">CBS 340.73</strain>
    </source>
</reference>
<evidence type="ECO:0000259" key="1">
    <source>
        <dbReference type="Pfam" id="PF00135"/>
    </source>
</evidence>
<comment type="caution">
    <text evidence="2">The sequence shown here is derived from an EMBL/GenBank/DDBJ whole genome shotgun (WGS) entry which is preliminary data.</text>
</comment>
<keyword evidence="3" id="KW-1185">Reference proteome</keyword>
<proteinExistence type="predicted"/>
<evidence type="ECO:0000313" key="2">
    <source>
        <dbReference type="EMBL" id="KAK3939102.1"/>
    </source>
</evidence>
<gene>
    <name evidence="2" type="ORF">QBC46DRAFT_459889</name>
</gene>
<dbReference type="PROSITE" id="PS00941">
    <property type="entry name" value="CARBOXYLESTERASE_B_2"/>
    <property type="match status" value="1"/>
</dbReference>
<dbReference type="SUPFAM" id="SSF53474">
    <property type="entry name" value="alpha/beta-Hydrolases"/>
    <property type="match status" value="1"/>
</dbReference>
<sequence>MVLTELLVTTRAAISTDVCSYTFKNIRFAAPPVGSLRWAKPAPPTVNTTLQDGSYGPQCEVLGGLPVPIFAGGDEDCLFLDVYVPGKALKNPNLRLPVVVWIYGGAYVFGSKDSLQPDLPFYDGSGMMGQAGNNMIFVAMNYRLGAYGFLAGTTMEADGLPNAGLWDQRAAFQWVKDYIGLVGGDPTQVTAFGESAGAGSIMHHLVAQGGRLDPLFQRAILQSPAFELMWDRAGTIQDTFACFAALAGCKGKGLACLRAADPATLVRANTALNKAQTPPGSFAVGPTPGGSYIRQMPSLELATGHAWPVQSLILSHVADEASLFVSGAIQTDAQFTAFLSTVFPNYTMQAGINAQVEAFYPPSAYANQAARVNAFTRDSCFTCNVRYLTEAIGDSKVWNMQYSVSPGYHGDDLLPTFFNPGFTANSLLEGIAMFMITIVGPMVAGISAAMQSYFTSYIVTGDPNTNRKIWNLPPTVQWNHPSSRGEVVSGVVNVGDWGFSTMDSDTQTRKTPCDFWRGFAAAVTTLGGYAPPGAVAVQSGSAASGDHLKLSIGR</sequence>
<evidence type="ECO:0000313" key="3">
    <source>
        <dbReference type="Proteomes" id="UP001303473"/>
    </source>
</evidence>
<feature type="domain" description="Carboxylesterase type B" evidence="1">
    <location>
        <begin position="20"/>
        <end position="471"/>
    </location>
</feature>
<dbReference type="Proteomes" id="UP001303473">
    <property type="component" value="Unassembled WGS sequence"/>
</dbReference>